<accession>A0A1G6CTK5</accession>
<evidence type="ECO:0000313" key="2">
    <source>
        <dbReference type="Proteomes" id="UP000198771"/>
    </source>
</evidence>
<gene>
    <name evidence="1" type="ORF">SAMN05660653_01707</name>
</gene>
<keyword evidence="2" id="KW-1185">Reference proteome</keyword>
<dbReference type="AlphaFoldDB" id="A0A1G6CTK5"/>
<sequence length="169" mass="18134">MGKALQQGHTPLRCPFIATNDDIDNQTTIFSTVRRQVGPGLPCALLGLSGDALWADRSLFGRILETFVYQELRRLKYISRASSSASSHMIACSALLLRGMVDGCTSPHWSAVHPGVAAPFGELNPPSILPKTRHLCSAPSRKSATTGTQDVEQGASARMSCQKIHCLSG</sequence>
<evidence type="ECO:0000313" key="1">
    <source>
        <dbReference type="EMBL" id="SDB36216.1"/>
    </source>
</evidence>
<organism evidence="1 2">
    <name type="scientific">Desulfonatronum thiosulfatophilum</name>
    <dbReference type="NCBI Taxonomy" id="617002"/>
    <lineage>
        <taxon>Bacteria</taxon>
        <taxon>Pseudomonadati</taxon>
        <taxon>Thermodesulfobacteriota</taxon>
        <taxon>Desulfovibrionia</taxon>
        <taxon>Desulfovibrionales</taxon>
        <taxon>Desulfonatronaceae</taxon>
        <taxon>Desulfonatronum</taxon>
    </lineage>
</organism>
<dbReference type="STRING" id="617002.SAMN05660653_01707"/>
<dbReference type="Proteomes" id="UP000198771">
    <property type="component" value="Unassembled WGS sequence"/>
</dbReference>
<name>A0A1G6CTK5_9BACT</name>
<proteinExistence type="predicted"/>
<reference evidence="1 2" key="1">
    <citation type="submission" date="2016-10" db="EMBL/GenBank/DDBJ databases">
        <authorList>
            <person name="de Groot N.N."/>
        </authorList>
    </citation>
    <scope>NUCLEOTIDE SEQUENCE [LARGE SCALE GENOMIC DNA]</scope>
    <source>
        <strain evidence="1 2">ASO4-2</strain>
    </source>
</reference>
<protein>
    <submittedName>
        <fullName evidence="1">Uncharacterized protein</fullName>
    </submittedName>
</protein>
<dbReference type="EMBL" id="FMXO01000009">
    <property type="protein sequence ID" value="SDB36216.1"/>
    <property type="molecule type" value="Genomic_DNA"/>
</dbReference>